<dbReference type="Proteomes" id="UP001066276">
    <property type="component" value="Chromosome 9"/>
</dbReference>
<name>A0AAV7N450_PLEWA</name>
<keyword evidence="2" id="KW-1185">Reference proteome</keyword>
<gene>
    <name evidence="1" type="ORF">NDU88_008159</name>
</gene>
<evidence type="ECO:0000313" key="1">
    <source>
        <dbReference type="EMBL" id="KAJ1110813.1"/>
    </source>
</evidence>
<evidence type="ECO:0000313" key="2">
    <source>
        <dbReference type="Proteomes" id="UP001066276"/>
    </source>
</evidence>
<proteinExistence type="predicted"/>
<organism evidence="1 2">
    <name type="scientific">Pleurodeles waltl</name>
    <name type="common">Iberian ribbed newt</name>
    <dbReference type="NCBI Taxonomy" id="8319"/>
    <lineage>
        <taxon>Eukaryota</taxon>
        <taxon>Metazoa</taxon>
        <taxon>Chordata</taxon>
        <taxon>Craniata</taxon>
        <taxon>Vertebrata</taxon>
        <taxon>Euteleostomi</taxon>
        <taxon>Amphibia</taxon>
        <taxon>Batrachia</taxon>
        <taxon>Caudata</taxon>
        <taxon>Salamandroidea</taxon>
        <taxon>Salamandridae</taxon>
        <taxon>Pleurodelinae</taxon>
        <taxon>Pleurodeles</taxon>
    </lineage>
</organism>
<dbReference type="AlphaFoldDB" id="A0AAV7N450"/>
<accession>A0AAV7N450</accession>
<protein>
    <submittedName>
        <fullName evidence="1">Uncharacterized protein</fullName>
    </submittedName>
</protein>
<comment type="caution">
    <text evidence="1">The sequence shown here is derived from an EMBL/GenBank/DDBJ whole genome shotgun (WGS) entry which is preliminary data.</text>
</comment>
<reference evidence="1" key="1">
    <citation type="journal article" date="2022" name="bioRxiv">
        <title>Sequencing and chromosome-scale assembly of the giantPleurodeles waltlgenome.</title>
        <authorList>
            <person name="Brown T."/>
            <person name="Elewa A."/>
            <person name="Iarovenko S."/>
            <person name="Subramanian E."/>
            <person name="Araus A.J."/>
            <person name="Petzold A."/>
            <person name="Susuki M."/>
            <person name="Suzuki K.-i.T."/>
            <person name="Hayashi T."/>
            <person name="Toyoda A."/>
            <person name="Oliveira C."/>
            <person name="Osipova E."/>
            <person name="Leigh N.D."/>
            <person name="Simon A."/>
            <person name="Yun M.H."/>
        </authorList>
    </citation>
    <scope>NUCLEOTIDE SEQUENCE</scope>
    <source>
        <strain evidence="1">20211129_DDA</strain>
        <tissue evidence="1">Liver</tissue>
    </source>
</reference>
<sequence length="119" mass="13053">MGRGCHGNAMQYVAPSHPMAGTRGVAGSAFITDQRKKTCLPRPDPPRVEFCSEVIRNGSDYSPRRRGARALRTVVPKAAPGYTRYCRKMHSEPGLTAEASMSEYPSSSHITWLLTAQCI</sequence>
<dbReference type="EMBL" id="JANPWB010000013">
    <property type="protein sequence ID" value="KAJ1110813.1"/>
    <property type="molecule type" value="Genomic_DNA"/>
</dbReference>